<gene>
    <name evidence="3" type="ORF">GGR31_002603</name>
</gene>
<reference evidence="3 4" key="1">
    <citation type="submission" date="2023-07" db="EMBL/GenBank/DDBJ databases">
        <title>Genomic Encyclopedia of Type Strains, Phase IV (KMG-IV): sequencing the most valuable type-strain genomes for metagenomic binning, comparative biology and taxonomic classification.</title>
        <authorList>
            <person name="Goeker M."/>
        </authorList>
    </citation>
    <scope>NUCLEOTIDE SEQUENCE [LARGE SCALE GENOMIC DNA]</scope>
    <source>
        <strain evidence="3 4">DSM 102814</strain>
    </source>
</reference>
<accession>A0ABU1K8J2</accession>
<dbReference type="RefSeq" id="WP_309729878.1">
    <property type="nucleotide sequence ID" value="NZ_JAVDQA010000009.1"/>
</dbReference>
<evidence type="ECO:0000259" key="2">
    <source>
        <dbReference type="Pfam" id="PF18962"/>
    </source>
</evidence>
<dbReference type="NCBIfam" id="TIGR04183">
    <property type="entry name" value="Por_Secre_tail"/>
    <property type="match status" value="1"/>
</dbReference>
<sequence length="1073" mass="116477">MKKVLHNNVKAKISFIFLLLVGTTSLFGQTNAWLNELHYQNSGADINQAIEIVIENPGTLSDYLIELYDANGNVYNSETINNFQEGESINAFTIYYWYPPTIENLGGIAISYQGNLITGQFLSYGGTITSNNGTASGLTSEDIGVSESNSTPGTSTLELYGTGESYDDFEWSPYSTIPSFSTQTFGNVNTIQTIGDGSNNPPFIESVTQNPSANMVTSVSPVHVTATIVDVDDLPSVTLKWGYASNSLSNDIAMNPTSGQKFKTVDPIPAQQENTMVYYRVVAVDNTGQTTTSNLYSYGVLPDNPSGLAINTVDSRYFINFDETVANVNNSKYQGLGLKSTPAAGQLDSDAFKVYPTGNPQNVTFGGDYTSSSAFPRYRKGQSAGNVTDQGFYAFTVASNNNAFGVQPGGSVFSDGKIILRIQNISGVAINSLAVAYKLFAFNDQARSTEIDFSYGTTEQNLVQLSNLNYSTPTTADSNPTWKGNYFKTDIENISIPANGVYYLVWSFKDKSSTATGARDEFALDDIEIIANPSTLTNQLSGVINDVKMDGDVTLAGPTKLSGNLSIISGGLNTNNNLTFGSSAEQTGTVGNLSNGTITGQVTVERFFSARRAFRFISSSVNSSESILENWQEGAETNTANPVPGYGTHITGSVSGANGFDATPSGNPSLFTYDNENQSWSSIPNTDNTFVSAGEAFRLMVRGDRSVDVTDNETTPTTTKIRTRGTLVSGNKVLSGLGTDAGDYNFIGNPYQAVVDFSSVLNNSTNINDNNYYVWNANLAIRGAYETIDLSSNPAAYLQPGQAVFVRTLNDGNASILFQESDKVASASTANTVFSVSNKATISIDLYSEENITTNFQKSDNVTINFSENDSDAILANDAPKMGNLDENLAVVQDGNYLSLEYRSLPSTETIIPLFGNQYRSENYRFKVNVQNFEELTPYLVDKFTNKEYELANARQTEVLFTINETSENSIASDRFEIHFKENALGIKELQTSSIAVYPNPVENNELFIDSEKLSGVENTIKIYNQLGQLVYSTTKSNGTSKLLLNDLNLSSGLFILQVENENGSWTKKLIVK</sequence>
<name>A0ABU1K8J2_9FLAO</name>
<protein>
    <recommendedName>
        <fullName evidence="2">Secretion system C-terminal sorting domain-containing protein</fullName>
    </recommendedName>
</protein>
<evidence type="ECO:0000313" key="4">
    <source>
        <dbReference type="Proteomes" id="UP001257659"/>
    </source>
</evidence>
<evidence type="ECO:0000256" key="1">
    <source>
        <dbReference type="ARBA" id="ARBA00022729"/>
    </source>
</evidence>
<feature type="domain" description="Secretion system C-terminal sorting" evidence="2">
    <location>
        <begin position="997"/>
        <end position="1072"/>
    </location>
</feature>
<evidence type="ECO:0000313" key="3">
    <source>
        <dbReference type="EMBL" id="MDR6301928.1"/>
    </source>
</evidence>
<keyword evidence="4" id="KW-1185">Reference proteome</keyword>
<comment type="caution">
    <text evidence="3">The sequence shown here is derived from an EMBL/GenBank/DDBJ whole genome shotgun (WGS) entry which is preliminary data.</text>
</comment>
<dbReference type="Pfam" id="PF18962">
    <property type="entry name" value="Por_Secre_tail"/>
    <property type="match status" value="1"/>
</dbReference>
<proteinExistence type="predicted"/>
<organism evidence="3 4">
    <name type="scientific">Mesonia maritima</name>
    <dbReference type="NCBI Taxonomy" id="1793873"/>
    <lineage>
        <taxon>Bacteria</taxon>
        <taxon>Pseudomonadati</taxon>
        <taxon>Bacteroidota</taxon>
        <taxon>Flavobacteriia</taxon>
        <taxon>Flavobacteriales</taxon>
        <taxon>Flavobacteriaceae</taxon>
        <taxon>Mesonia</taxon>
    </lineage>
</organism>
<dbReference type="Proteomes" id="UP001257659">
    <property type="component" value="Unassembled WGS sequence"/>
</dbReference>
<keyword evidence="1" id="KW-0732">Signal</keyword>
<dbReference type="EMBL" id="JAVDQA010000009">
    <property type="protein sequence ID" value="MDR6301928.1"/>
    <property type="molecule type" value="Genomic_DNA"/>
</dbReference>
<dbReference type="InterPro" id="IPR026444">
    <property type="entry name" value="Secre_tail"/>
</dbReference>